<feature type="domain" description="SHIRT" evidence="1">
    <location>
        <begin position="69"/>
        <end position="151"/>
    </location>
</feature>
<evidence type="ECO:0000259" key="1">
    <source>
        <dbReference type="Pfam" id="PF18655"/>
    </source>
</evidence>
<dbReference type="Proteomes" id="UP001477672">
    <property type="component" value="Unassembled WGS sequence"/>
</dbReference>
<protein>
    <submittedName>
        <fullName evidence="2">SHIRT domain-containing protein</fullName>
    </submittedName>
</protein>
<dbReference type="PROSITE" id="PS01164">
    <property type="entry name" value="COPPER_AMINE_OXID_1"/>
    <property type="match status" value="1"/>
</dbReference>
<evidence type="ECO:0000313" key="3">
    <source>
        <dbReference type="Proteomes" id="UP001477672"/>
    </source>
</evidence>
<organism evidence="2 3">
    <name type="scientific">Ruthenibacterium intestinale</name>
    <dbReference type="NCBI Taxonomy" id="3133163"/>
    <lineage>
        <taxon>Bacteria</taxon>
        <taxon>Bacillati</taxon>
        <taxon>Bacillota</taxon>
        <taxon>Clostridia</taxon>
        <taxon>Eubacteriales</taxon>
        <taxon>Oscillospiraceae</taxon>
        <taxon>Ruthenibacterium</taxon>
    </lineage>
</organism>
<dbReference type="Pfam" id="PF18655">
    <property type="entry name" value="SHIRT"/>
    <property type="match status" value="1"/>
</dbReference>
<accession>A0ABV1GC57</accession>
<dbReference type="InterPro" id="IPR049948">
    <property type="entry name" value="Cu_Am_ox_TPQ-bd"/>
</dbReference>
<feature type="non-terminal residue" evidence="2">
    <location>
        <position position="1"/>
    </location>
</feature>
<dbReference type="EMBL" id="JBBMFA010000049">
    <property type="protein sequence ID" value="MEQ2519323.1"/>
    <property type="molecule type" value="Genomic_DNA"/>
</dbReference>
<evidence type="ECO:0000313" key="2">
    <source>
        <dbReference type="EMBL" id="MEQ2519323.1"/>
    </source>
</evidence>
<dbReference type="InterPro" id="IPR041030">
    <property type="entry name" value="SHIRT"/>
</dbReference>
<feature type="non-terminal residue" evidence="2">
    <location>
        <position position="380"/>
    </location>
</feature>
<gene>
    <name evidence="2" type="ORF">WMO24_02560</name>
</gene>
<comment type="caution">
    <text evidence="2">The sequence shown here is derived from an EMBL/GenBank/DDBJ whole genome shotgun (WGS) entry which is preliminary data.</text>
</comment>
<reference evidence="2 3" key="1">
    <citation type="submission" date="2024-03" db="EMBL/GenBank/DDBJ databases">
        <title>Human intestinal bacterial collection.</title>
        <authorList>
            <person name="Pauvert C."/>
            <person name="Hitch T.C.A."/>
            <person name="Clavel T."/>
        </authorList>
    </citation>
    <scope>NUCLEOTIDE SEQUENCE [LARGE SCALE GENOMIC DNA]</scope>
    <source>
        <strain evidence="2 3">CLA-JM-H11</strain>
    </source>
</reference>
<keyword evidence="3" id="KW-1185">Reference proteome</keyword>
<name>A0ABV1GC57_9FIRM</name>
<proteinExistence type="predicted"/>
<dbReference type="RefSeq" id="WP_349214715.1">
    <property type="nucleotide sequence ID" value="NZ_JBBMFA010000049.1"/>
</dbReference>
<sequence length="380" mass="42089">SIIGLAKNQPYEIDTTYTSATIVYTYDAYNNINGQYTFSGWTDPNKGVMGESNVTVRGTWTFEDVAVAKYDVNYSWDGDVPTTETLPESIIGLAKNQPYTIDTTYTSETVVETTDAYGNVNGRYTFSGWTDPNNGVMGESNVTVRGTWTFEEVAVAEYTITYMLDGAFYASETKVYNQPISLMADPADREGYTFSGWTVEEYPDGLPATMPAESLVVVGSFTVNNYDYTVNHIYLNREGVEVDRDPESGNAAYGTTITYSQRLVYQDQTYLFNSDDGPKTIGIDPAQNVLNVYYDIDVLVDPGKDPDEDPDNGDQIPDKFQVVVNYEAANGTPAISSEVLTLTDENGNYSETGTAQASMPEVTAAEGYTWYDKNWYTDDT</sequence>